<dbReference type="Pfam" id="PF01055">
    <property type="entry name" value="Glyco_hydro_31_2nd"/>
    <property type="match status" value="1"/>
</dbReference>
<dbReference type="Gene3D" id="2.60.40.10">
    <property type="entry name" value="Immunoglobulins"/>
    <property type="match status" value="1"/>
</dbReference>
<dbReference type="SUPFAM" id="SSF51445">
    <property type="entry name" value="(Trans)glycosidases"/>
    <property type="match status" value="1"/>
</dbReference>
<dbReference type="InterPro" id="IPR025887">
    <property type="entry name" value="Glyco_hydro_31_N_dom"/>
</dbReference>
<sequence>MASNEISKSKTLSNIVYFCKEDDFYAIYYASGEQARLYILNSHVIRFYMSPKGMFSEYPEPVNPEDTAKIVLKKTTDYGKKAFNESILDDNNSTFIVSTHKIQLLFDKNAGTMTFRDKRNDKTVLRELRSISYYHYKSTQRLHQNKDEYFYGGGMQNGRFSHKGETINIVNTNNWVSGGVTSPNPFYWSSYGYGVLRNTWQPGIYDFGDKSPHLVQTIHRGEDFDAFFFINSQPKDILKDYYELTGRPILMPEYAFYEAHLNAFNRDYWVEVPADTPRAVLFEDGKYYKSYQPDQIGDKNGILESLNGEKNNYQFSARGMIDRYKKHDMPLGWFVPNDGYGCGYGQTDSLDGDIQNLKEFADYSRLNGVEVALWTESNLHPADPDHPKKGERDLGKEVGIAGVVALKCDVAWIGSGYSFGLSAVEDATKIFLNKTKQNARPMIIMVDGWAGTQRYSGIWSGDQAGGKWEYIRFHIPTYIGSGLSGQPIISSDMDGIYAGGVKTVNIRDYQWKTFTPLQLNMDGWGDKTKTPFAYDDEATNINRAYLKLKSMLMPYNYTIGRESIDGLPMLRAMFLEFPNDVLAYTTIVQYQFMWGPNILVAPIYNGETLNGTTIRNEIYLPDKNSIWIDFFTGEKYRGGIILNSFMCPLWKIPVFIKSGAIIPMTNPNNNPYQIERDNRIFTLYPDGKSSFEVYEDDGLTLDYVQDISSSCLITMEGPKLNEKSTLYINVEKSRGLYKGMVKQRKTLFQIKCSDKPERIKAAINGDHVKMVHAETEKQFEENDNVYIFKENFVINPYLFSLAGEKIYQTFILIKIASVDVTCSEIHIKIKGYTNSSKVFGATNENDKLHKPLDFNAPENDITPTSITLNWEPISEADYYDIDKDGTLYSNVKGNTFTFHGLKYKSKHLFRIRSSTDIEVSEWSEIVEATTKGDPYNDVIKGVKVSCNIPCMPSQEVHKLTDGDLSCMWHTDWGEEGKADPEAGKFLTLVFDLGEAREIYKLDYVPREDAGNGTFLELQYRFSLDCEKWSDYSNTVIFPYDKTVKSITLDRTFRYMELKVLKTVGCFGSGKQILFYTKSK</sequence>
<dbReference type="SUPFAM" id="SSF51011">
    <property type="entry name" value="Glycosyl hydrolase domain"/>
    <property type="match status" value="1"/>
</dbReference>
<protein>
    <recommendedName>
        <fullName evidence="3">Fibronectin type-III domain-containing protein</fullName>
    </recommendedName>
</protein>
<dbReference type="Gene3D" id="2.60.40.1180">
    <property type="entry name" value="Golgi alpha-mannosidase II"/>
    <property type="match status" value="2"/>
</dbReference>
<dbReference type="InterPro" id="IPR036116">
    <property type="entry name" value="FN3_sf"/>
</dbReference>
<accession>A0A9N9R9S1</accession>
<evidence type="ECO:0000313" key="4">
    <source>
        <dbReference type="EMBL" id="CAG9792381.1"/>
    </source>
</evidence>
<dbReference type="GO" id="GO:0005975">
    <property type="term" value="P:carbohydrate metabolic process"/>
    <property type="evidence" value="ECO:0007669"/>
    <property type="project" value="InterPro"/>
</dbReference>
<keyword evidence="5" id="KW-1185">Reference proteome</keyword>
<dbReference type="Gene3D" id="3.20.20.80">
    <property type="entry name" value="Glycosidases"/>
    <property type="match status" value="1"/>
</dbReference>
<feature type="domain" description="Fibronectin type-III" evidence="3">
    <location>
        <begin position="850"/>
        <end position="933"/>
    </location>
</feature>
<dbReference type="SUPFAM" id="SSF49265">
    <property type="entry name" value="Fibronectin type III"/>
    <property type="match status" value="1"/>
</dbReference>
<dbReference type="Pfam" id="PF17137">
    <property type="entry name" value="DUF5110"/>
    <property type="match status" value="1"/>
</dbReference>
<dbReference type="SUPFAM" id="SSF74650">
    <property type="entry name" value="Galactose mutarotase-like"/>
    <property type="match status" value="1"/>
</dbReference>
<comment type="similarity">
    <text evidence="1 2">Belongs to the glycosyl hydrolase 31 family.</text>
</comment>
<dbReference type="Pfam" id="PF13802">
    <property type="entry name" value="Gal_mutarotas_2"/>
    <property type="match status" value="1"/>
</dbReference>
<gene>
    <name evidence="4" type="ORF">DIATSA_LOCUS9916</name>
</gene>
<dbReference type="InterPro" id="IPR048395">
    <property type="entry name" value="Glyco_hydro_31_C"/>
</dbReference>
<dbReference type="InterPro" id="IPR003961">
    <property type="entry name" value="FN3_dom"/>
</dbReference>
<dbReference type="Pfam" id="PF00754">
    <property type="entry name" value="F5_F8_type_C"/>
    <property type="match status" value="1"/>
</dbReference>
<name>A0A9N9R9S1_9NEOP</name>
<dbReference type="OrthoDB" id="1334205at2759"/>
<dbReference type="InterPro" id="IPR011013">
    <property type="entry name" value="Gal_mutarotase_sf_dom"/>
</dbReference>
<dbReference type="Proteomes" id="UP001153714">
    <property type="component" value="Chromosome 4"/>
</dbReference>
<dbReference type="Gene3D" id="2.60.120.260">
    <property type="entry name" value="Galactose-binding domain-like"/>
    <property type="match status" value="1"/>
</dbReference>
<dbReference type="CDD" id="cd14752">
    <property type="entry name" value="GH31_N"/>
    <property type="match status" value="1"/>
</dbReference>
<reference evidence="4" key="2">
    <citation type="submission" date="2022-10" db="EMBL/GenBank/DDBJ databases">
        <authorList>
            <consortium name="ENA_rothamsted_submissions"/>
            <consortium name="culmorum"/>
            <person name="King R."/>
        </authorList>
    </citation>
    <scope>NUCLEOTIDE SEQUENCE</scope>
</reference>
<dbReference type="SUPFAM" id="SSF49785">
    <property type="entry name" value="Galactose-binding domain-like"/>
    <property type="match status" value="1"/>
</dbReference>
<organism evidence="4 5">
    <name type="scientific">Diatraea saccharalis</name>
    <name type="common">sugarcane borer</name>
    <dbReference type="NCBI Taxonomy" id="40085"/>
    <lineage>
        <taxon>Eukaryota</taxon>
        <taxon>Metazoa</taxon>
        <taxon>Ecdysozoa</taxon>
        <taxon>Arthropoda</taxon>
        <taxon>Hexapoda</taxon>
        <taxon>Insecta</taxon>
        <taxon>Pterygota</taxon>
        <taxon>Neoptera</taxon>
        <taxon>Endopterygota</taxon>
        <taxon>Lepidoptera</taxon>
        <taxon>Glossata</taxon>
        <taxon>Ditrysia</taxon>
        <taxon>Pyraloidea</taxon>
        <taxon>Crambidae</taxon>
        <taxon>Crambinae</taxon>
        <taxon>Diatraea</taxon>
    </lineage>
</organism>
<dbReference type="InterPro" id="IPR008979">
    <property type="entry name" value="Galactose-bd-like_sf"/>
</dbReference>
<dbReference type="Pfam" id="PF00041">
    <property type="entry name" value="fn3"/>
    <property type="match status" value="1"/>
</dbReference>
<dbReference type="GO" id="GO:0030246">
    <property type="term" value="F:carbohydrate binding"/>
    <property type="evidence" value="ECO:0007669"/>
    <property type="project" value="InterPro"/>
</dbReference>
<evidence type="ECO:0000256" key="2">
    <source>
        <dbReference type="RuleBase" id="RU361185"/>
    </source>
</evidence>
<dbReference type="InterPro" id="IPR000322">
    <property type="entry name" value="Glyco_hydro_31_TIM"/>
</dbReference>
<evidence type="ECO:0000256" key="1">
    <source>
        <dbReference type="ARBA" id="ARBA00007806"/>
    </source>
</evidence>
<dbReference type="PROSITE" id="PS50853">
    <property type="entry name" value="FN3"/>
    <property type="match status" value="1"/>
</dbReference>
<dbReference type="PANTHER" id="PTHR22762:SF166">
    <property type="entry name" value="ALPHA-GLUCOSIDASE"/>
    <property type="match status" value="1"/>
</dbReference>
<dbReference type="AlphaFoldDB" id="A0A9N9R9S1"/>
<keyword evidence="2" id="KW-0378">Hydrolase</keyword>
<evidence type="ECO:0000313" key="5">
    <source>
        <dbReference type="Proteomes" id="UP001153714"/>
    </source>
</evidence>
<dbReference type="InterPro" id="IPR017853">
    <property type="entry name" value="GH"/>
</dbReference>
<dbReference type="InterPro" id="IPR013783">
    <property type="entry name" value="Ig-like_fold"/>
</dbReference>
<keyword evidence="2" id="KW-0326">Glycosidase</keyword>
<dbReference type="InterPro" id="IPR013780">
    <property type="entry name" value="Glyco_hydro_b"/>
</dbReference>
<dbReference type="InterPro" id="IPR000421">
    <property type="entry name" value="FA58C"/>
</dbReference>
<dbReference type="CDD" id="cd00063">
    <property type="entry name" value="FN3"/>
    <property type="match status" value="1"/>
</dbReference>
<dbReference type="InterPro" id="IPR033403">
    <property type="entry name" value="DUF5110"/>
</dbReference>
<dbReference type="PANTHER" id="PTHR22762">
    <property type="entry name" value="ALPHA-GLUCOSIDASE"/>
    <property type="match status" value="1"/>
</dbReference>
<dbReference type="Pfam" id="PF21365">
    <property type="entry name" value="Glyco_hydro_31_3rd"/>
    <property type="match status" value="1"/>
</dbReference>
<dbReference type="EMBL" id="OU893335">
    <property type="protein sequence ID" value="CAG9792381.1"/>
    <property type="molecule type" value="Genomic_DNA"/>
</dbReference>
<reference evidence="4" key="1">
    <citation type="submission" date="2021-12" db="EMBL/GenBank/DDBJ databases">
        <authorList>
            <person name="King R."/>
        </authorList>
    </citation>
    <scope>NUCLEOTIDE SEQUENCE</scope>
</reference>
<dbReference type="CDD" id="cd06596">
    <property type="entry name" value="GH31_CPE1046"/>
    <property type="match status" value="1"/>
</dbReference>
<dbReference type="Gene3D" id="2.60.40.1760">
    <property type="entry name" value="glycosyl hydrolase (family 31)"/>
    <property type="match status" value="1"/>
</dbReference>
<evidence type="ECO:0000259" key="3">
    <source>
        <dbReference type="PROSITE" id="PS50853"/>
    </source>
</evidence>
<dbReference type="GO" id="GO:0090599">
    <property type="term" value="F:alpha-glucosidase activity"/>
    <property type="evidence" value="ECO:0007669"/>
    <property type="project" value="UniProtKB-ARBA"/>
</dbReference>
<proteinExistence type="inferred from homology"/>